<evidence type="ECO:0000313" key="2">
    <source>
        <dbReference type="Proteomes" id="UP000499080"/>
    </source>
</evidence>
<dbReference type="EMBL" id="BGPR01000497">
    <property type="protein sequence ID" value="GBM23406.1"/>
    <property type="molecule type" value="Genomic_DNA"/>
</dbReference>
<comment type="caution">
    <text evidence="1">The sequence shown here is derived from an EMBL/GenBank/DDBJ whole genome shotgun (WGS) entry which is preliminary data.</text>
</comment>
<protein>
    <submittedName>
        <fullName evidence="1">Uncharacterized protein</fullName>
    </submittedName>
</protein>
<gene>
    <name evidence="1" type="ORF">AVEN_138647_1</name>
</gene>
<dbReference type="OrthoDB" id="6436060at2759"/>
<dbReference type="Proteomes" id="UP000499080">
    <property type="component" value="Unassembled WGS sequence"/>
</dbReference>
<dbReference type="InterPro" id="IPR016024">
    <property type="entry name" value="ARM-type_fold"/>
</dbReference>
<sequence>MEWKTNQPNITDVSEASACFSKVFGPCPTESILVLNSLLQQFFDDSINIINATAMETGDVDEKTKGIVNMCLNRAGSDLTSSCFKDFHSIVKEILDKGQSTIDIDVTDEGVECLAEILSVCSLKARLILMRLILEYKGVLLNISFMPQTDQINIMKLISGEEQNVIRHCLSQLNPSTVDDCLPGLMYVLNEVYENNIPNLNRIPVRITAASCLKDSFANCSADSRLFLTELVHRYTNVFVDLLFFISKDSIDRHLLNIANECIATIPASLLNGCIKDLIIVTEKLSSGLYPLSQLDVELKERKSNCVNDLVNRCSRYHRILIDQLMRKLTRSLINTDMFDILHPLNIYSGAHQHTFTDRQLIQQCFDTINEDYLNWCVPGLYEIIRSLTESNFPISVIALKPIEGSCLDMAFAECSYKSRILIKDMLYDFAYLFVNISLHGAPQGQTGELGPPLDAIQECISSVNSTGSDSCVLGIIASLHKVFIEKVENPQPIVYV</sequence>
<proteinExistence type="predicted"/>
<organism evidence="1 2">
    <name type="scientific">Araneus ventricosus</name>
    <name type="common">Orbweaver spider</name>
    <name type="synonym">Epeira ventricosa</name>
    <dbReference type="NCBI Taxonomy" id="182803"/>
    <lineage>
        <taxon>Eukaryota</taxon>
        <taxon>Metazoa</taxon>
        <taxon>Ecdysozoa</taxon>
        <taxon>Arthropoda</taxon>
        <taxon>Chelicerata</taxon>
        <taxon>Arachnida</taxon>
        <taxon>Araneae</taxon>
        <taxon>Araneomorphae</taxon>
        <taxon>Entelegynae</taxon>
        <taxon>Araneoidea</taxon>
        <taxon>Araneidae</taxon>
        <taxon>Araneus</taxon>
    </lineage>
</organism>
<accession>A0A4Y2E517</accession>
<evidence type="ECO:0000313" key="1">
    <source>
        <dbReference type="EMBL" id="GBM23406.1"/>
    </source>
</evidence>
<reference evidence="1 2" key="1">
    <citation type="journal article" date="2019" name="Sci. Rep.">
        <title>Orb-weaving spider Araneus ventricosus genome elucidates the spidroin gene catalogue.</title>
        <authorList>
            <person name="Kono N."/>
            <person name="Nakamura H."/>
            <person name="Ohtoshi R."/>
            <person name="Moran D.A.P."/>
            <person name="Shinohara A."/>
            <person name="Yoshida Y."/>
            <person name="Fujiwara M."/>
            <person name="Mori M."/>
            <person name="Tomita M."/>
            <person name="Arakawa K."/>
        </authorList>
    </citation>
    <scope>NUCLEOTIDE SEQUENCE [LARGE SCALE GENOMIC DNA]</scope>
</reference>
<dbReference type="SUPFAM" id="SSF48371">
    <property type="entry name" value="ARM repeat"/>
    <property type="match status" value="1"/>
</dbReference>
<keyword evidence="2" id="KW-1185">Reference proteome</keyword>
<dbReference type="AlphaFoldDB" id="A0A4Y2E517"/>
<name>A0A4Y2E517_ARAVE</name>